<dbReference type="STRING" id="671072.PL9214520189"/>
<dbReference type="EMBL" id="CZDF01000158">
    <property type="protein sequence ID" value="CUR33650.1"/>
    <property type="molecule type" value="Genomic_DNA"/>
</dbReference>
<protein>
    <submittedName>
        <fullName evidence="1">Uncharacterized protein</fullName>
    </submittedName>
</protein>
<dbReference type="AlphaFoldDB" id="A0A1J1LNS4"/>
<evidence type="ECO:0000313" key="1">
    <source>
        <dbReference type="EMBL" id="CUR33650.1"/>
    </source>
</evidence>
<keyword evidence="2" id="KW-1185">Reference proteome</keyword>
<sequence>MIKFYLIAVVRDLLRQSSDAAKLDPTPVFSSLFPVPFYK</sequence>
<evidence type="ECO:0000313" key="2">
    <source>
        <dbReference type="Proteomes" id="UP000184315"/>
    </source>
</evidence>
<dbReference type="Proteomes" id="UP000184315">
    <property type="component" value="Unassembled WGS sequence"/>
</dbReference>
<proteinExistence type="predicted"/>
<name>A0A1J1LNS4_9CYAN</name>
<accession>A0A1J1LNS4</accession>
<gene>
    <name evidence="1" type="ORF">PL9214520189</name>
</gene>
<organism evidence="1 2">
    <name type="scientific">Planktothrix tepida PCC 9214</name>
    <dbReference type="NCBI Taxonomy" id="671072"/>
    <lineage>
        <taxon>Bacteria</taxon>
        <taxon>Bacillati</taxon>
        <taxon>Cyanobacteriota</taxon>
        <taxon>Cyanophyceae</taxon>
        <taxon>Oscillatoriophycideae</taxon>
        <taxon>Oscillatoriales</taxon>
        <taxon>Microcoleaceae</taxon>
        <taxon>Planktothrix</taxon>
    </lineage>
</organism>
<reference evidence="2" key="1">
    <citation type="submission" date="2015-10" db="EMBL/GenBank/DDBJ databases">
        <authorList>
            <person name="Regsiter A."/>
            <person name="william w."/>
        </authorList>
    </citation>
    <scope>NUCLEOTIDE SEQUENCE [LARGE SCALE GENOMIC DNA]</scope>
</reference>